<dbReference type="PROSITE" id="PS01031">
    <property type="entry name" value="SHSP"/>
    <property type="match status" value="1"/>
</dbReference>
<dbReference type="PANTHER" id="PTHR11527">
    <property type="entry name" value="HEAT-SHOCK PROTEIN 20 FAMILY MEMBER"/>
    <property type="match status" value="1"/>
</dbReference>
<feature type="domain" description="SHSP" evidence="3">
    <location>
        <begin position="46"/>
        <end position="155"/>
    </location>
</feature>
<evidence type="ECO:0000313" key="4">
    <source>
        <dbReference type="EMBL" id="EKN65595.1"/>
    </source>
</evidence>
<dbReference type="Proteomes" id="UP000006316">
    <property type="component" value="Unassembled WGS sequence"/>
</dbReference>
<keyword evidence="4" id="KW-0346">Stress response</keyword>
<dbReference type="STRING" id="1117379.BABA_19566"/>
<evidence type="ECO:0000256" key="2">
    <source>
        <dbReference type="RuleBase" id="RU003616"/>
    </source>
</evidence>
<dbReference type="InterPro" id="IPR008978">
    <property type="entry name" value="HSP20-like_chaperone"/>
</dbReference>
<comment type="caution">
    <text evidence="4">The sequence shown here is derived from an EMBL/GenBank/DDBJ whole genome shotgun (WGS) entry which is preliminary data.</text>
</comment>
<dbReference type="Pfam" id="PF00011">
    <property type="entry name" value="HSP20"/>
    <property type="match status" value="1"/>
</dbReference>
<keyword evidence="5" id="KW-1185">Reference proteome</keyword>
<dbReference type="eggNOG" id="COG0071">
    <property type="taxonomic scope" value="Bacteria"/>
</dbReference>
<dbReference type="OrthoDB" id="2861948at2"/>
<name>K6C390_9BACI</name>
<dbReference type="RefSeq" id="WP_007086906.1">
    <property type="nucleotide sequence ID" value="NZ_AJLS01000130.1"/>
</dbReference>
<evidence type="ECO:0000256" key="1">
    <source>
        <dbReference type="PROSITE-ProRule" id="PRU00285"/>
    </source>
</evidence>
<evidence type="ECO:0000259" key="3">
    <source>
        <dbReference type="PROSITE" id="PS01031"/>
    </source>
</evidence>
<comment type="similarity">
    <text evidence="1 2">Belongs to the small heat shock protein (HSP20) family.</text>
</comment>
<dbReference type="AlphaFoldDB" id="K6C390"/>
<evidence type="ECO:0000313" key="5">
    <source>
        <dbReference type="Proteomes" id="UP000006316"/>
    </source>
</evidence>
<dbReference type="InterPro" id="IPR002068">
    <property type="entry name" value="A-crystallin/Hsp20_dom"/>
</dbReference>
<accession>K6C390</accession>
<dbReference type="PATRIC" id="fig|1117379.3.peg.4055"/>
<reference evidence="4 5" key="1">
    <citation type="journal article" date="2012" name="Front. Microbiol.">
        <title>Redundancy and modularity in membrane-associated dissimilatory nitrate reduction in Bacillus.</title>
        <authorList>
            <person name="Heylen K."/>
            <person name="Keltjens J."/>
        </authorList>
    </citation>
    <scope>NUCLEOTIDE SEQUENCE [LARGE SCALE GENOMIC DNA]</scope>
    <source>
        <strain evidence="5">LMG 21833T</strain>
    </source>
</reference>
<gene>
    <name evidence="4" type="ORF">BABA_19566</name>
</gene>
<dbReference type="InterPro" id="IPR031107">
    <property type="entry name" value="Small_HSP"/>
</dbReference>
<proteinExistence type="inferred from homology"/>
<dbReference type="Gene3D" id="2.60.40.790">
    <property type="match status" value="1"/>
</dbReference>
<dbReference type="CDD" id="cd06464">
    <property type="entry name" value="ACD_sHsps-like"/>
    <property type="match status" value="1"/>
</dbReference>
<dbReference type="EMBL" id="AJLS01000130">
    <property type="protein sequence ID" value="EKN65595.1"/>
    <property type="molecule type" value="Genomic_DNA"/>
</dbReference>
<dbReference type="SUPFAM" id="SSF49764">
    <property type="entry name" value="HSP20-like chaperones"/>
    <property type="match status" value="1"/>
</dbReference>
<sequence length="160" mass="19038">MEMDKLKKWLDVAQQFKSDHFWNQIFEEDKNGSHNFENQASHNPLTMVKELFPKCDLYESDQELVVEAEIPGLTKEDLHITIQQQLLTIAGEFKALNQNQKYYLKERANRRFKKELTLPYPILMNKVKSEIRHGVLYIVMPYYRDDLEKIPIAFDQTNSE</sequence>
<protein>
    <submittedName>
        <fullName evidence="4">Heat shock protein Hsp20</fullName>
    </submittedName>
</protein>
<organism evidence="4 5">
    <name type="scientific">Neobacillus bataviensis LMG 21833</name>
    <dbReference type="NCBI Taxonomy" id="1117379"/>
    <lineage>
        <taxon>Bacteria</taxon>
        <taxon>Bacillati</taxon>
        <taxon>Bacillota</taxon>
        <taxon>Bacilli</taxon>
        <taxon>Bacillales</taxon>
        <taxon>Bacillaceae</taxon>
        <taxon>Neobacillus</taxon>
    </lineage>
</organism>